<sequence length="485" mass="49284">MKTAQPATTVRRSWPLIAVLAVTGACASFMFTLVVPIQAQLPELLNAPREATAWVVTITLLTSAVVTPISGRLGDLLGKRKIILVLLLALIVGNILAAASTNLTVLLVGRALQGLMTGVIPLGIAVLRDHLPAQRVGGAVALISASFGFGAALGLPISSFIADSFDWHALFWTATVLGVVLLALVAWIVPKDTEFAAGSFDYVGAVGLSFSLSAILVAVAQGNTWGWNSPATLILGIGGVLALLAWGAFELRLKDPVVDLRVAARPAVLMTNLASIALGFAFFSSAVLFPQILQLPKSTGFGLGQTLIAIGLILAPAGLVQIAMAPIAARLNRTVGGRATLVLSAVVIAFAYVLALLASTEIWHILLANALVGAGIGIGYSAMPMLIMGAVKHTETGAANGLNSLMRALGTSSAAAVMGAILAASSAGHGAPTAAGFQLGFAIALGATVLAGALALCIPRSQPEEAHIVALTSIQPAGGPGPSQP</sequence>
<evidence type="ECO:0000256" key="5">
    <source>
        <dbReference type="SAM" id="Phobius"/>
    </source>
</evidence>
<gene>
    <name evidence="7" type="ORF">AS189_12680</name>
</gene>
<organism evidence="7 8">
    <name type="scientific">Arthrobacter alpinus</name>
    <dbReference type="NCBI Taxonomy" id="656366"/>
    <lineage>
        <taxon>Bacteria</taxon>
        <taxon>Bacillati</taxon>
        <taxon>Actinomycetota</taxon>
        <taxon>Actinomycetes</taxon>
        <taxon>Micrococcales</taxon>
        <taxon>Micrococcaceae</taxon>
        <taxon>Arthrobacter</taxon>
    </lineage>
</organism>
<dbReference type="InterPro" id="IPR011701">
    <property type="entry name" value="MFS"/>
</dbReference>
<keyword evidence="2 5" id="KW-0812">Transmembrane</keyword>
<feature type="transmembrane region" description="Helical" evidence="5">
    <location>
        <begin position="16"/>
        <end position="39"/>
    </location>
</feature>
<proteinExistence type="predicted"/>
<feature type="transmembrane region" description="Helical" evidence="5">
    <location>
        <begin position="231"/>
        <end position="249"/>
    </location>
</feature>
<reference evidence="7 8" key="2">
    <citation type="journal article" date="2016" name="J. Biotechnol.">
        <title>Complete genome sequence of Arthrobacter alpinus ERGS4:06, a yellow pigmented bacterium tolerant to cold and radiations isolated from Sikkim Himalaya.</title>
        <authorList>
            <person name="Kumar R."/>
            <person name="Singh D."/>
            <person name="Swarnkar M.K."/>
            <person name="Singh A.K."/>
            <person name="Kumar S."/>
        </authorList>
    </citation>
    <scope>NUCLEOTIDE SEQUENCE [LARGE SCALE GENOMIC DNA]</scope>
    <source>
        <strain evidence="7 8">ERGS4:06</strain>
    </source>
</reference>
<feature type="transmembrane region" description="Helical" evidence="5">
    <location>
        <begin position="341"/>
        <end position="359"/>
    </location>
</feature>
<feature type="transmembrane region" description="Helical" evidence="5">
    <location>
        <begin position="167"/>
        <end position="188"/>
    </location>
</feature>
<dbReference type="PROSITE" id="PS50850">
    <property type="entry name" value="MFS"/>
    <property type="match status" value="1"/>
</dbReference>
<dbReference type="InterPro" id="IPR036259">
    <property type="entry name" value="MFS_trans_sf"/>
</dbReference>
<dbReference type="GO" id="GO:0005886">
    <property type="term" value="C:plasma membrane"/>
    <property type="evidence" value="ECO:0007669"/>
    <property type="project" value="UniProtKB-SubCell"/>
</dbReference>
<feature type="transmembrane region" description="Helical" evidence="5">
    <location>
        <begin position="305"/>
        <end position="329"/>
    </location>
</feature>
<dbReference type="EMBL" id="CP013200">
    <property type="protein sequence ID" value="ALO67200.1"/>
    <property type="molecule type" value="Genomic_DNA"/>
</dbReference>
<dbReference type="Pfam" id="PF07690">
    <property type="entry name" value="MFS_1"/>
    <property type="match status" value="2"/>
</dbReference>
<dbReference type="Proteomes" id="UP000059574">
    <property type="component" value="Chromosome"/>
</dbReference>
<dbReference type="AlphaFoldDB" id="A0A0S2M136"/>
<dbReference type="SUPFAM" id="SSF103473">
    <property type="entry name" value="MFS general substrate transporter"/>
    <property type="match status" value="1"/>
</dbReference>
<comment type="subcellular location">
    <subcellularLocation>
        <location evidence="1">Cell membrane</location>
        <topology evidence="1">Multi-pass membrane protein</topology>
    </subcellularLocation>
</comment>
<evidence type="ECO:0000256" key="2">
    <source>
        <dbReference type="ARBA" id="ARBA00022692"/>
    </source>
</evidence>
<feature type="transmembrane region" description="Helical" evidence="5">
    <location>
        <begin position="408"/>
        <end position="427"/>
    </location>
</feature>
<feature type="transmembrane region" description="Helical" evidence="5">
    <location>
        <begin position="365"/>
        <end position="387"/>
    </location>
</feature>
<dbReference type="OrthoDB" id="4484751at2"/>
<dbReference type="InterPro" id="IPR020846">
    <property type="entry name" value="MFS_dom"/>
</dbReference>
<feature type="transmembrane region" description="Helical" evidence="5">
    <location>
        <begin position="439"/>
        <end position="458"/>
    </location>
</feature>
<feature type="transmembrane region" description="Helical" evidence="5">
    <location>
        <begin position="139"/>
        <end position="161"/>
    </location>
</feature>
<protein>
    <recommendedName>
        <fullName evidence="6">Major facilitator superfamily (MFS) profile domain-containing protein</fullName>
    </recommendedName>
</protein>
<feature type="transmembrane region" description="Helical" evidence="5">
    <location>
        <begin position="51"/>
        <end position="70"/>
    </location>
</feature>
<reference evidence="8" key="1">
    <citation type="submission" date="2015-11" db="EMBL/GenBank/DDBJ databases">
        <authorList>
            <person name="Kumar R."/>
            <person name="Singh D."/>
            <person name="Swarnkar M.K."/>
            <person name="Singh A.K."/>
            <person name="Kumar S."/>
        </authorList>
    </citation>
    <scope>NUCLEOTIDE SEQUENCE [LARGE SCALE GENOMIC DNA]</scope>
    <source>
        <strain evidence="8">ERGS4:06</strain>
    </source>
</reference>
<dbReference type="PROSITE" id="PS51257">
    <property type="entry name" value="PROKAR_LIPOPROTEIN"/>
    <property type="match status" value="1"/>
</dbReference>
<dbReference type="CDD" id="cd17504">
    <property type="entry name" value="MFS_MMR_MDR_like"/>
    <property type="match status" value="1"/>
</dbReference>
<keyword evidence="4 5" id="KW-0472">Membrane</keyword>
<accession>A0A0S2M136</accession>
<dbReference type="RefSeq" id="WP_062289539.1">
    <property type="nucleotide sequence ID" value="NZ_CP013200.1"/>
</dbReference>
<feature type="transmembrane region" description="Helical" evidence="5">
    <location>
        <begin position="107"/>
        <end position="127"/>
    </location>
</feature>
<dbReference type="PANTHER" id="PTHR42718">
    <property type="entry name" value="MAJOR FACILITATOR SUPERFAMILY MULTIDRUG TRANSPORTER MFSC"/>
    <property type="match status" value="1"/>
</dbReference>
<feature type="transmembrane region" description="Helical" evidence="5">
    <location>
        <begin position="82"/>
        <end position="101"/>
    </location>
</feature>
<evidence type="ECO:0000256" key="1">
    <source>
        <dbReference type="ARBA" id="ARBA00004651"/>
    </source>
</evidence>
<feature type="domain" description="Major facilitator superfamily (MFS) profile" evidence="6">
    <location>
        <begin position="16"/>
        <end position="463"/>
    </location>
</feature>
<evidence type="ECO:0000256" key="3">
    <source>
        <dbReference type="ARBA" id="ARBA00022989"/>
    </source>
</evidence>
<name>A0A0S2M136_9MICC</name>
<evidence type="ECO:0000259" key="6">
    <source>
        <dbReference type="PROSITE" id="PS50850"/>
    </source>
</evidence>
<keyword evidence="3 5" id="KW-1133">Transmembrane helix</keyword>
<feature type="transmembrane region" description="Helical" evidence="5">
    <location>
        <begin position="269"/>
        <end position="293"/>
    </location>
</feature>
<evidence type="ECO:0000256" key="4">
    <source>
        <dbReference type="ARBA" id="ARBA00023136"/>
    </source>
</evidence>
<dbReference type="GO" id="GO:0022857">
    <property type="term" value="F:transmembrane transporter activity"/>
    <property type="evidence" value="ECO:0007669"/>
    <property type="project" value="InterPro"/>
</dbReference>
<evidence type="ECO:0000313" key="7">
    <source>
        <dbReference type="EMBL" id="ALO67200.1"/>
    </source>
</evidence>
<dbReference type="PANTHER" id="PTHR42718:SF35">
    <property type="entry name" value="BLL0718 PROTEIN"/>
    <property type="match status" value="1"/>
</dbReference>
<evidence type="ECO:0000313" key="8">
    <source>
        <dbReference type="Proteomes" id="UP000059574"/>
    </source>
</evidence>
<dbReference type="Gene3D" id="1.20.1250.20">
    <property type="entry name" value="MFS general substrate transporter like domains"/>
    <property type="match status" value="2"/>
</dbReference>
<feature type="transmembrane region" description="Helical" evidence="5">
    <location>
        <begin position="200"/>
        <end position="219"/>
    </location>
</feature>